<dbReference type="EMBL" id="HBUE01078203">
    <property type="protein sequence ID" value="CAG6476298.1"/>
    <property type="molecule type" value="Transcribed_RNA"/>
</dbReference>
<accession>A0A8D8BKV7</accession>
<proteinExistence type="predicted"/>
<reference evidence="1" key="1">
    <citation type="submission" date="2021-05" db="EMBL/GenBank/DDBJ databases">
        <authorList>
            <person name="Alioto T."/>
            <person name="Alioto T."/>
            <person name="Gomez Garrido J."/>
        </authorList>
    </citation>
    <scope>NUCLEOTIDE SEQUENCE</scope>
</reference>
<dbReference type="AlphaFoldDB" id="A0A8D8BKV7"/>
<evidence type="ECO:0000313" key="1">
    <source>
        <dbReference type="EMBL" id="CAG6476298.1"/>
    </source>
</evidence>
<name>A0A8D8BKV7_CULPI</name>
<protein>
    <submittedName>
        <fullName evidence="1">(northern house mosquito) hypothetical protein</fullName>
    </submittedName>
</protein>
<sequence>MYLKPVLQDKTQKHEAELCFMFKNGICYKICHKTCNLAFWKKIKKNRKGFLFGNYSKTLSLQLGVYGGKVGNCPLFRMVMAKIESKGVFSLIFEKSLIFCRFLIENESLGFWKYFH</sequence>
<organism evidence="1">
    <name type="scientific">Culex pipiens</name>
    <name type="common">House mosquito</name>
    <dbReference type="NCBI Taxonomy" id="7175"/>
    <lineage>
        <taxon>Eukaryota</taxon>
        <taxon>Metazoa</taxon>
        <taxon>Ecdysozoa</taxon>
        <taxon>Arthropoda</taxon>
        <taxon>Hexapoda</taxon>
        <taxon>Insecta</taxon>
        <taxon>Pterygota</taxon>
        <taxon>Neoptera</taxon>
        <taxon>Endopterygota</taxon>
        <taxon>Diptera</taxon>
        <taxon>Nematocera</taxon>
        <taxon>Culicoidea</taxon>
        <taxon>Culicidae</taxon>
        <taxon>Culicinae</taxon>
        <taxon>Culicini</taxon>
        <taxon>Culex</taxon>
        <taxon>Culex</taxon>
    </lineage>
</organism>